<accession>A0A9W4X6A2</accession>
<gene>
    <name evidence="2" type="ORF">FWILDA_LOCUS14182</name>
</gene>
<reference evidence="2" key="1">
    <citation type="submission" date="2022-08" db="EMBL/GenBank/DDBJ databases">
        <authorList>
            <person name="Kallberg Y."/>
            <person name="Tangrot J."/>
            <person name="Rosling A."/>
        </authorList>
    </citation>
    <scope>NUCLEOTIDE SEQUENCE</scope>
    <source>
        <strain evidence="2">Wild A</strain>
    </source>
</reference>
<comment type="caution">
    <text evidence="2">The sequence shown here is derived from an EMBL/GenBank/DDBJ whole genome shotgun (WGS) entry which is preliminary data.</text>
</comment>
<sequence length="90" mass="10276">DFDSTFLPRRRVRKYTNHPKSGINSANDSEIEANQPSESSEFITEEDEVTSESDDGESDDNGDFEIFEDYAPLDYEPFRDSPSIESIDDD</sequence>
<protein>
    <submittedName>
        <fullName evidence="2">4851_t:CDS:1</fullName>
    </submittedName>
</protein>
<feature type="compositionally biased region" description="Polar residues" evidence="1">
    <location>
        <begin position="18"/>
        <end position="42"/>
    </location>
</feature>
<feature type="non-terminal residue" evidence="2">
    <location>
        <position position="1"/>
    </location>
</feature>
<keyword evidence="3" id="KW-1185">Reference proteome</keyword>
<evidence type="ECO:0000313" key="3">
    <source>
        <dbReference type="Proteomes" id="UP001153678"/>
    </source>
</evidence>
<dbReference type="AlphaFoldDB" id="A0A9W4X6A2"/>
<dbReference type="Proteomes" id="UP001153678">
    <property type="component" value="Unassembled WGS sequence"/>
</dbReference>
<name>A0A9W4X6A2_9GLOM</name>
<feature type="compositionally biased region" description="Basic residues" evidence="1">
    <location>
        <begin position="8"/>
        <end position="17"/>
    </location>
</feature>
<feature type="compositionally biased region" description="Acidic residues" evidence="1">
    <location>
        <begin position="43"/>
        <end position="68"/>
    </location>
</feature>
<dbReference type="EMBL" id="CAMKVN010005949">
    <property type="protein sequence ID" value="CAI2189644.1"/>
    <property type="molecule type" value="Genomic_DNA"/>
</dbReference>
<dbReference type="OrthoDB" id="10385809at2759"/>
<organism evidence="2 3">
    <name type="scientific">Funneliformis geosporum</name>
    <dbReference type="NCBI Taxonomy" id="1117311"/>
    <lineage>
        <taxon>Eukaryota</taxon>
        <taxon>Fungi</taxon>
        <taxon>Fungi incertae sedis</taxon>
        <taxon>Mucoromycota</taxon>
        <taxon>Glomeromycotina</taxon>
        <taxon>Glomeromycetes</taxon>
        <taxon>Glomerales</taxon>
        <taxon>Glomeraceae</taxon>
        <taxon>Funneliformis</taxon>
    </lineage>
</organism>
<feature type="region of interest" description="Disordered" evidence="1">
    <location>
        <begin position="1"/>
        <end position="90"/>
    </location>
</feature>
<evidence type="ECO:0000256" key="1">
    <source>
        <dbReference type="SAM" id="MobiDB-lite"/>
    </source>
</evidence>
<evidence type="ECO:0000313" key="2">
    <source>
        <dbReference type="EMBL" id="CAI2189644.1"/>
    </source>
</evidence>
<proteinExistence type="predicted"/>